<dbReference type="InterPro" id="IPR001584">
    <property type="entry name" value="Integrase_cat-core"/>
</dbReference>
<dbReference type="RefSeq" id="YP_009519195.1">
    <property type="nucleotide sequence ID" value="NC_039523.1"/>
</dbReference>
<dbReference type="SUPFAM" id="SSF53098">
    <property type="entry name" value="Ribonuclease H-like"/>
    <property type="match status" value="1"/>
</dbReference>
<dbReference type="GeneID" id="38278985"/>
<geneLocation type="chloroplast" evidence="2"/>
<dbReference type="GO" id="GO:0003676">
    <property type="term" value="F:nucleic acid binding"/>
    <property type="evidence" value="ECO:0007669"/>
    <property type="project" value="InterPro"/>
</dbReference>
<keyword evidence="2" id="KW-0150">Chloroplast</keyword>
<gene>
    <name evidence="2" type="primary">orf114</name>
</gene>
<dbReference type="PROSITE" id="PS50994">
    <property type="entry name" value="INTEGRASE"/>
    <property type="match status" value="1"/>
</dbReference>
<dbReference type="InterPro" id="IPR012337">
    <property type="entry name" value="RNaseH-like_sf"/>
</dbReference>
<keyword evidence="2" id="KW-0934">Plastid</keyword>
<dbReference type="GO" id="GO:0015074">
    <property type="term" value="P:DNA integration"/>
    <property type="evidence" value="ECO:0007669"/>
    <property type="project" value="InterPro"/>
</dbReference>
<organism evidence="2">
    <name type="scientific">Caulerpa verticillata</name>
    <dbReference type="NCBI Taxonomy" id="177082"/>
    <lineage>
        <taxon>Eukaryota</taxon>
        <taxon>Viridiplantae</taxon>
        <taxon>Chlorophyta</taxon>
        <taxon>core chlorophytes</taxon>
        <taxon>Ulvophyceae</taxon>
        <taxon>TCBD clade</taxon>
        <taxon>Bryopsidales</taxon>
        <taxon>Halimedineae</taxon>
        <taxon>Caulerpaceae</taxon>
        <taxon>Caulerpa</taxon>
    </lineage>
</organism>
<proteinExistence type="predicted"/>
<accession>A0A386B0C5</accession>
<dbReference type="AlphaFoldDB" id="A0A386B0C5"/>
<name>A0A386B0C5_9CHLO</name>
<dbReference type="Gene3D" id="3.30.420.10">
    <property type="entry name" value="Ribonuclease H-like superfamily/Ribonuclease H"/>
    <property type="match status" value="1"/>
</dbReference>
<evidence type="ECO:0000259" key="1">
    <source>
        <dbReference type="PROSITE" id="PS50994"/>
    </source>
</evidence>
<feature type="domain" description="Integrase catalytic" evidence="1">
    <location>
        <begin position="5"/>
        <end position="114"/>
    </location>
</feature>
<dbReference type="EMBL" id="MH591106">
    <property type="protein sequence ID" value="AYC65141.1"/>
    <property type="molecule type" value="Genomic_DNA"/>
</dbReference>
<evidence type="ECO:0000313" key="2">
    <source>
        <dbReference type="EMBL" id="AYC65141.1"/>
    </source>
</evidence>
<reference evidence="2" key="1">
    <citation type="submission" date="2018-07" db="EMBL/GenBank/DDBJ databases">
        <authorList>
            <person name="Quirk P.G."/>
            <person name="Krulwich T.A."/>
        </authorList>
    </citation>
    <scope>NUCLEOTIDE SEQUENCE</scope>
</reference>
<reference evidence="2" key="2">
    <citation type="journal article" date="2019" name="Mol. Phylogenet. Evol.">
        <title>Reassessment of the classification of bryopsidales (chlorophyta) based on chloroplast phylogenomic analyses.</title>
        <authorList>
            <person name="Cremen M.C."/>
            <person name="Leliaert F."/>
            <person name="West J."/>
            <person name="Lam D.W."/>
            <person name="Shimada S."/>
            <person name="Lopez-Bautista J.M."/>
            <person name="Verbruggen H."/>
        </authorList>
    </citation>
    <scope>NUCLEOTIDE SEQUENCE</scope>
</reference>
<protein>
    <recommendedName>
        <fullName evidence="1">Integrase catalytic domain-containing protein</fullName>
    </recommendedName>
</protein>
<dbReference type="InterPro" id="IPR036397">
    <property type="entry name" value="RNaseH_sf"/>
</dbReference>
<sequence>MTNIFKTQQYILNSKVWTIDETVFNSLFTCFLVVGVKSRVFLGFALLQTPIDAQIILELYQLLLQNFGPPKFIHSDQKPVYSSSLIRQFVDQHDILLSTTGEVPHTNQVVESTL</sequence>